<accession>A0ABM8BMQ6</accession>
<dbReference type="NCBIfam" id="TIGR00533">
    <property type="entry name" value="HMG_CoA_R_NADP"/>
    <property type="match status" value="1"/>
</dbReference>
<dbReference type="PROSITE" id="PS00066">
    <property type="entry name" value="HMG_COA_REDUCTASE_1"/>
    <property type="match status" value="1"/>
</dbReference>
<reference evidence="6" key="1">
    <citation type="submission" date="2022-12" db="EMBL/GenBank/DDBJ databases">
        <title>Isolation and characterisation of novel Methanocorpusculum spp. from native Australian herbivores indicates the genus is ancestrally host-associated.</title>
        <authorList>
            <person name="Volmer J.G."/>
            <person name="Soo R.M."/>
            <person name="Evans P.N."/>
            <person name="Hoedt E.C."/>
            <person name="Astorga Alsina A.L."/>
            <person name="Woodcroft B.J."/>
            <person name="Tyson G.W."/>
            <person name="Hugenholtz P."/>
            <person name="Morrison M."/>
        </authorList>
    </citation>
    <scope>NUCLEOTIDE SEQUENCE</scope>
    <source>
        <strain evidence="6">CW153</strain>
    </source>
</reference>
<dbReference type="SUPFAM" id="SSF56542">
    <property type="entry name" value="Substrate-binding domain of HMG-CoA reductase"/>
    <property type="match status" value="1"/>
</dbReference>
<evidence type="ECO:0000256" key="5">
    <source>
        <dbReference type="RuleBase" id="RU361219"/>
    </source>
</evidence>
<evidence type="ECO:0000256" key="3">
    <source>
        <dbReference type="ARBA" id="ARBA00023002"/>
    </source>
</evidence>
<sequence length="411" mass="42345">MDEQLAKIRSGDLKLYALEKLMPADDAVALRRNYIEEETSSDLAAVGAYTIPIDRVVTRNIENMIGCVQIPVGVAGPVIVNGEYAKGSFWLPLATTEGALIASINRGCGAIRKAGGAEVRILRDGMTRAPVFAATSVAHATEVARWAEDNLLLLKVAAEETTRHGELIGLTTYVVGTNVFVRFEFDTKDAMGMNMATIASEAAAKLIEAETGARMVSTSGNMCCDKKPSAINVIEGRGKSVVAGVFLSDELVASQFKTDARTLVEVNTRKNLVGSARAVSLGFNAHAANVIAAMFLACGQDPAHVVEGSNAITTVDAVPGGVYVSVSLPSLQVGTVGGGTGIATQHACLSMLGVAGGGENPGDHAKAFAEIMATAVLAGELSLLGALGAQHLAKAHQELGRGGAAGSGSGL</sequence>
<dbReference type="PANTHER" id="PTHR10572">
    <property type="entry name" value="3-HYDROXY-3-METHYLGLUTARYL-COENZYME A REDUCTASE"/>
    <property type="match status" value="1"/>
</dbReference>
<dbReference type="Pfam" id="PF00368">
    <property type="entry name" value="HMG-CoA_red"/>
    <property type="match status" value="1"/>
</dbReference>
<dbReference type="PROSITE" id="PS50065">
    <property type="entry name" value="HMG_COA_REDUCTASE_4"/>
    <property type="match status" value="1"/>
</dbReference>
<evidence type="ECO:0000313" key="7">
    <source>
        <dbReference type="Proteomes" id="UP001141336"/>
    </source>
</evidence>
<keyword evidence="2 5" id="KW-0521">NADP</keyword>
<dbReference type="EC" id="1.1.1.34" evidence="5"/>
<dbReference type="InterPro" id="IPR023074">
    <property type="entry name" value="HMG_CoA_Rdtase_cat_sf"/>
</dbReference>
<comment type="similarity">
    <text evidence="1 5">Belongs to the HMG-CoA reductase family.</text>
</comment>
<dbReference type="InterPro" id="IPR002202">
    <property type="entry name" value="HMG_CoA_Rdtase"/>
</dbReference>
<name>A0ABM8BMQ6_9EURY</name>
<comment type="catalytic activity">
    <reaction evidence="4 5">
        <text>(R)-mevalonate + 2 NADP(+) + CoA = (3S)-3-hydroxy-3-methylglutaryl-CoA + 2 NADPH + 2 H(+)</text>
        <dbReference type="Rhea" id="RHEA:15989"/>
        <dbReference type="ChEBI" id="CHEBI:15378"/>
        <dbReference type="ChEBI" id="CHEBI:36464"/>
        <dbReference type="ChEBI" id="CHEBI:43074"/>
        <dbReference type="ChEBI" id="CHEBI:57287"/>
        <dbReference type="ChEBI" id="CHEBI:57783"/>
        <dbReference type="ChEBI" id="CHEBI:58349"/>
        <dbReference type="EC" id="1.1.1.34"/>
    </reaction>
</comment>
<keyword evidence="7" id="KW-1185">Reference proteome</keyword>
<dbReference type="CDD" id="cd00643">
    <property type="entry name" value="HMG-CoA_reductase_classI"/>
    <property type="match status" value="1"/>
</dbReference>
<evidence type="ECO:0000313" key="6">
    <source>
        <dbReference type="EMBL" id="MCZ0863309.1"/>
    </source>
</evidence>
<evidence type="ECO:0000256" key="1">
    <source>
        <dbReference type="ARBA" id="ARBA00007661"/>
    </source>
</evidence>
<dbReference type="GO" id="GO:0004420">
    <property type="term" value="F:hydroxymethylglutaryl-CoA reductase (NADPH) activity"/>
    <property type="evidence" value="ECO:0007669"/>
    <property type="project" value="UniProtKB-EC"/>
</dbReference>
<organism evidence="6 7">
    <name type="scientific">Methanocorpusculum vombati</name>
    <dbReference type="NCBI Taxonomy" id="3002864"/>
    <lineage>
        <taxon>Archaea</taxon>
        <taxon>Methanobacteriati</taxon>
        <taxon>Methanobacteriota</taxon>
        <taxon>Stenosarchaea group</taxon>
        <taxon>Methanomicrobia</taxon>
        <taxon>Methanomicrobiales</taxon>
        <taxon>Methanocorpusculaceae</taxon>
        <taxon>Methanocorpusculum</taxon>
    </lineage>
</organism>
<dbReference type="RefSeq" id="WP_268923571.1">
    <property type="nucleotide sequence ID" value="NZ_JAPTGC010000014.1"/>
</dbReference>
<comment type="pathway">
    <text evidence="5">Metabolic intermediate biosynthesis; (R)-mevalonate biosynthesis; (R)-mevalonate from acetyl-CoA: step 3/3.</text>
</comment>
<dbReference type="Proteomes" id="UP001141336">
    <property type="component" value="Unassembled WGS sequence"/>
</dbReference>
<comment type="caution">
    <text evidence="6">The sequence shown here is derived from an EMBL/GenBank/DDBJ whole genome shotgun (WGS) entry which is preliminary data.</text>
</comment>
<dbReference type="EMBL" id="JAPTGC010000014">
    <property type="protein sequence ID" value="MCZ0863309.1"/>
    <property type="molecule type" value="Genomic_DNA"/>
</dbReference>
<dbReference type="SUPFAM" id="SSF55035">
    <property type="entry name" value="NAD-binding domain of HMG-CoA reductase"/>
    <property type="match status" value="1"/>
</dbReference>
<dbReference type="InterPro" id="IPR009029">
    <property type="entry name" value="HMG_CoA_Rdtase_sub-bd_dom_sf"/>
</dbReference>
<dbReference type="Gene3D" id="3.30.70.420">
    <property type="entry name" value="Hydroxymethylglutaryl-CoA reductase, class I/II, NAD/NADP-binding domain"/>
    <property type="match status" value="1"/>
</dbReference>
<dbReference type="PRINTS" id="PR00071">
    <property type="entry name" value="HMGCOARDTASE"/>
</dbReference>
<evidence type="ECO:0000256" key="2">
    <source>
        <dbReference type="ARBA" id="ARBA00022857"/>
    </source>
</evidence>
<protein>
    <recommendedName>
        <fullName evidence="5">3-hydroxy-3-methylglutaryl coenzyme A reductase</fullName>
        <shortName evidence="5">HMG-CoA reductase</shortName>
        <ecNumber evidence="5">1.1.1.34</ecNumber>
    </recommendedName>
</protein>
<dbReference type="PROSITE" id="PS00318">
    <property type="entry name" value="HMG_COA_REDUCTASE_2"/>
    <property type="match status" value="1"/>
</dbReference>
<dbReference type="InterPro" id="IPR004554">
    <property type="entry name" value="HMG_CoA_Rdtase_eu_arc"/>
</dbReference>
<dbReference type="Gene3D" id="3.90.770.10">
    <property type="entry name" value="3-hydroxy-3-methylglutaryl-coenzyme A Reductase, Chain A, domain 2"/>
    <property type="match status" value="1"/>
</dbReference>
<dbReference type="InterPro" id="IPR009023">
    <property type="entry name" value="HMG_CoA_Rdtase_NAD(P)-bd_sf"/>
</dbReference>
<evidence type="ECO:0000256" key="4">
    <source>
        <dbReference type="ARBA" id="ARBA00049903"/>
    </source>
</evidence>
<dbReference type="PANTHER" id="PTHR10572:SF24">
    <property type="entry name" value="3-HYDROXY-3-METHYLGLUTARYL-COENZYME A REDUCTASE"/>
    <property type="match status" value="1"/>
</dbReference>
<proteinExistence type="inferred from homology"/>
<keyword evidence="3 5" id="KW-0560">Oxidoreductase</keyword>
<dbReference type="InterPro" id="IPR023076">
    <property type="entry name" value="HMG_CoA_Rdtase_CS"/>
</dbReference>
<gene>
    <name evidence="6" type="primary">hmgA</name>
    <name evidence="6" type="ORF">O0S09_08635</name>
</gene>